<dbReference type="GO" id="GO:0015074">
    <property type="term" value="P:DNA integration"/>
    <property type="evidence" value="ECO:0007669"/>
    <property type="project" value="InterPro"/>
</dbReference>
<dbReference type="Pfam" id="PF07727">
    <property type="entry name" value="RVT_2"/>
    <property type="match status" value="2"/>
</dbReference>
<dbReference type="Pfam" id="PF25597">
    <property type="entry name" value="SH3_retrovirus"/>
    <property type="match status" value="1"/>
</dbReference>
<reference evidence="3" key="1">
    <citation type="journal article" date="2019" name="Sci. Rep.">
        <title>Draft genome of Tanacetum cinerariifolium, the natural source of mosquito coil.</title>
        <authorList>
            <person name="Yamashiro T."/>
            <person name="Shiraishi A."/>
            <person name="Satake H."/>
            <person name="Nakayama K."/>
        </authorList>
    </citation>
    <scope>NUCLEOTIDE SEQUENCE</scope>
</reference>
<sequence length="1121" mass="128154">MLHMDLFGLTFLKSLRKKIYDLVVTDDYSMFTWVFFLSTKDETSGILKSFITRIENQVDHKVKVIRCDNETEFKNKEMNQFSEMKGIMRKFSVARTPQQNGVAERRHRTLIKAARTMLADSKTPNLSFMRPFGCPVTILDTKDHLGKFNSKADEGFFVGYSLISKAFRVFNSRTRIMEENLNIMFSESTKASNNVGQARKETKPIKCYILLPLWNVDPPFSQDTKSSQDDGFKPSSDDRKKVDEDPSKGNECYDQKNEDNVNSTNNVNTVSSNVNATGTNEVTAVGELLFDPDMPALEDVGTFDFSNEDEDDDAEEILQFKLQKVWTLVDLPNKKRAIGTKWVFRNKKDERGIVIRNKARLATQRHTQEERIDYDEVFVPVARIEAIRPFLAYASFKDFVVYQMDVKSAFLYGKIEEEELCNAFVILTHEKFQMSSMGELTFFLRLQVKQKNDGIFISQDEYVTEILKKFRFTEVKNASTPMKNQKPLLKDEDGEEVDVHMYRPMIGSLMYLTSSRPDIMFAVCACSRYQVNPKVSHLHAMKRIFRYLKGQPKLGLWYPKDSPFYLVAYTDSDYNGASLDKKSTTEGYQFLRCRLISWQCKKRTVVANSITEAEYLKLNAARHNLLLLLNVNAVEEQFWSTVVAKTNNREAQIHATVDGKKVIIYEESFRRDLQFADEEGFDCLPNSTIFEQLASMGTVAFVIICLASNQKFNFSKWIFDSMGRNLDNLSGKFLMYSRFIQDFLDKQLDGMSNHERKYVLPSNTKKIFRNMRRIGKGFSGRITPLFLTMVVRSQLGKGSAMPTDPHHTPIILQSSLSEPQKTQKPRKPTRKVTEATPNESSSQGPDLGGGPRCQEAMGDTIAQTRFENVSKHSNDSLLARGNTLQSDKDRMKQNKLMELCTNLKTRVLNLEKTKTTQALEITSLKTRVKKLKKKQRSGTHKLKRLYKVGLTTRLDYSKDEQSLGEDASKQEKKIDDINADEDITLFNDQDDSKMFDVDDLHGKEVFVEKDVANKEVSATGEVNAASIPKTVSTAATITTKEITLAQALVEIKTSKPMAKGIVLQEPRKAEKELEANIALIEERDDIQAKIDANYQLAPRLQTEEQEVLTIEEKATLFKELL</sequence>
<dbReference type="GO" id="GO:0003676">
    <property type="term" value="F:nucleic acid binding"/>
    <property type="evidence" value="ECO:0007669"/>
    <property type="project" value="InterPro"/>
</dbReference>
<dbReference type="PROSITE" id="PS50994">
    <property type="entry name" value="INTEGRASE"/>
    <property type="match status" value="1"/>
</dbReference>
<feature type="region of interest" description="Disordered" evidence="1">
    <location>
        <begin position="220"/>
        <end position="274"/>
    </location>
</feature>
<accession>A0A6L2KV85</accession>
<dbReference type="Gene3D" id="3.30.420.10">
    <property type="entry name" value="Ribonuclease H-like superfamily/Ribonuclease H"/>
    <property type="match status" value="1"/>
</dbReference>
<dbReference type="PANTHER" id="PTHR11439:SF495">
    <property type="entry name" value="REVERSE TRANSCRIPTASE, RNA-DEPENDENT DNA POLYMERASE-RELATED"/>
    <property type="match status" value="1"/>
</dbReference>
<feature type="compositionally biased region" description="Low complexity" evidence="1">
    <location>
        <begin position="260"/>
        <end position="274"/>
    </location>
</feature>
<evidence type="ECO:0000256" key="1">
    <source>
        <dbReference type="SAM" id="MobiDB-lite"/>
    </source>
</evidence>
<feature type="domain" description="Integrase catalytic" evidence="2">
    <location>
        <begin position="1"/>
        <end position="110"/>
    </location>
</feature>
<name>A0A6L2KV85_TANCI</name>
<protein>
    <submittedName>
        <fullName evidence="3">Putative ribonuclease H-like domain-containing protein</fullName>
    </submittedName>
</protein>
<feature type="compositionally biased region" description="Polar residues" evidence="1">
    <location>
        <begin position="835"/>
        <end position="844"/>
    </location>
</feature>
<dbReference type="SUPFAM" id="SSF53098">
    <property type="entry name" value="Ribonuclease H-like"/>
    <property type="match status" value="1"/>
</dbReference>
<organism evidence="3">
    <name type="scientific">Tanacetum cinerariifolium</name>
    <name type="common">Dalmatian daisy</name>
    <name type="synonym">Chrysanthemum cinerariifolium</name>
    <dbReference type="NCBI Taxonomy" id="118510"/>
    <lineage>
        <taxon>Eukaryota</taxon>
        <taxon>Viridiplantae</taxon>
        <taxon>Streptophyta</taxon>
        <taxon>Embryophyta</taxon>
        <taxon>Tracheophyta</taxon>
        <taxon>Spermatophyta</taxon>
        <taxon>Magnoliopsida</taxon>
        <taxon>eudicotyledons</taxon>
        <taxon>Gunneridae</taxon>
        <taxon>Pentapetalae</taxon>
        <taxon>asterids</taxon>
        <taxon>campanulids</taxon>
        <taxon>Asterales</taxon>
        <taxon>Asteraceae</taxon>
        <taxon>Asteroideae</taxon>
        <taxon>Anthemideae</taxon>
        <taxon>Anthemidinae</taxon>
        <taxon>Tanacetum</taxon>
    </lineage>
</organism>
<dbReference type="InterPro" id="IPR036397">
    <property type="entry name" value="RNaseH_sf"/>
</dbReference>
<dbReference type="PANTHER" id="PTHR11439">
    <property type="entry name" value="GAG-POL-RELATED RETROTRANSPOSON"/>
    <property type="match status" value="1"/>
</dbReference>
<dbReference type="InterPro" id="IPR001584">
    <property type="entry name" value="Integrase_cat-core"/>
</dbReference>
<dbReference type="InterPro" id="IPR013103">
    <property type="entry name" value="RVT_2"/>
</dbReference>
<feature type="compositionally biased region" description="Polar residues" evidence="1">
    <location>
        <begin position="811"/>
        <end position="822"/>
    </location>
</feature>
<dbReference type="Pfam" id="PF00665">
    <property type="entry name" value="rve"/>
    <property type="match status" value="1"/>
</dbReference>
<feature type="compositionally biased region" description="Basic and acidic residues" evidence="1">
    <location>
        <begin position="226"/>
        <end position="259"/>
    </location>
</feature>
<gene>
    <name evidence="3" type="ORF">Tci_025509</name>
</gene>
<dbReference type="AlphaFoldDB" id="A0A6L2KV85"/>
<feature type="region of interest" description="Disordered" evidence="1">
    <location>
        <begin position="869"/>
        <end position="890"/>
    </location>
</feature>
<proteinExistence type="predicted"/>
<feature type="region of interest" description="Disordered" evidence="1">
    <location>
        <begin position="797"/>
        <end position="855"/>
    </location>
</feature>
<dbReference type="EMBL" id="BKCJ010003188">
    <property type="protein sequence ID" value="GEU53531.1"/>
    <property type="molecule type" value="Genomic_DNA"/>
</dbReference>
<dbReference type="InterPro" id="IPR012337">
    <property type="entry name" value="RNaseH-like_sf"/>
</dbReference>
<evidence type="ECO:0000259" key="2">
    <source>
        <dbReference type="PROSITE" id="PS50994"/>
    </source>
</evidence>
<dbReference type="InterPro" id="IPR057670">
    <property type="entry name" value="SH3_retrovirus"/>
</dbReference>
<comment type="caution">
    <text evidence="3">The sequence shown here is derived from an EMBL/GenBank/DDBJ whole genome shotgun (WGS) entry which is preliminary data.</text>
</comment>
<evidence type="ECO:0000313" key="3">
    <source>
        <dbReference type="EMBL" id="GEU53531.1"/>
    </source>
</evidence>